<evidence type="ECO:0000259" key="5">
    <source>
        <dbReference type="PROSITE" id="PS50850"/>
    </source>
</evidence>
<feature type="transmembrane region" description="Helical" evidence="4">
    <location>
        <begin position="206"/>
        <end position="227"/>
    </location>
</feature>
<dbReference type="RefSeq" id="WP_008043837.1">
    <property type="nucleotide sequence ID" value="NZ_CH724150.1"/>
</dbReference>
<proteinExistence type="predicted"/>
<gene>
    <name evidence="6" type="ORF">MED297_17268</name>
</gene>
<evidence type="ECO:0000256" key="1">
    <source>
        <dbReference type="ARBA" id="ARBA00022692"/>
    </source>
</evidence>
<evidence type="ECO:0000256" key="3">
    <source>
        <dbReference type="ARBA" id="ARBA00023136"/>
    </source>
</evidence>
<feature type="transmembrane region" description="Helical" evidence="4">
    <location>
        <begin position="100"/>
        <end position="124"/>
    </location>
</feature>
<feature type="transmembrane region" description="Helical" evidence="4">
    <location>
        <begin position="167"/>
        <end position="185"/>
    </location>
</feature>
<organism evidence="6 7">
    <name type="scientific">Reinekea blandensis MED297</name>
    <dbReference type="NCBI Taxonomy" id="314283"/>
    <lineage>
        <taxon>Bacteria</taxon>
        <taxon>Pseudomonadati</taxon>
        <taxon>Pseudomonadota</taxon>
        <taxon>Gammaproteobacteria</taxon>
        <taxon>Oceanospirillales</taxon>
        <taxon>Saccharospirillaceae</taxon>
        <taxon>Reinekea</taxon>
    </lineage>
</organism>
<dbReference type="Gene3D" id="1.20.1250.20">
    <property type="entry name" value="MFS general substrate transporter like domains"/>
    <property type="match status" value="2"/>
</dbReference>
<feature type="transmembrane region" description="Helical" evidence="4">
    <location>
        <begin position="362"/>
        <end position="382"/>
    </location>
</feature>
<dbReference type="PANTHER" id="PTHR23537">
    <property type="match status" value="1"/>
</dbReference>
<feature type="transmembrane region" description="Helical" evidence="4">
    <location>
        <begin position="76"/>
        <end position="94"/>
    </location>
</feature>
<keyword evidence="2 4" id="KW-1133">Transmembrane helix</keyword>
<feature type="domain" description="Major facilitator superfamily (MFS) profile" evidence="5">
    <location>
        <begin position="11"/>
        <end position="387"/>
    </location>
</feature>
<reference evidence="6 7" key="1">
    <citation type="submission" date="2006-02" db="EMBL/GenBank/DDBJ databases">
        <authorList>
            <person name="Pinhassi J."/>
            <person name="Pedros-Alio C."/>
            <person name="Ferriera S."/>
            <person name="Johnson J."/>
            <person name="Kravitz S."/>
            <person name="Halpern A."/>
            <person name="Remington K."/>
            <person name="Beeson K."/>
            <person name="Tran B."/>
            <person name="Rogers Y.-H."/>
            <person name="Friedman R."/>
            <person name="Venter J.C."/>
        </authorList>
    </citation>
    <scope>NUCLEOTIDE SEQUENCE [LARGE SCALE GENOMIC DNA]</scope>
    <source>
        <strain evidence="6 7">MED297</strain>
    </source>
</reference>
<dbReference type="OrthoDB" id="9797953at2"/>
<feature type="transmembrane region" description="Helical" evidence="4">
    <location>
        <begin position="331"/>
        <end position="356"/>
    </location>
</feature>
<dbReference type="SUPFAM" id="SSF103473">
    <property type="entry name" value="MFS general substrate transporter"/>
    <property type="match status" value="1"/>
</dbReference>
<dbReference type="STRING" id="314283.MED297_17268"/>
<accession>A4BFL9</accession>
<feature type="transmembrane region" description="Helical" evidence="4">
    <location>
        <begin position="247"/>
        <end position="264"/>
    </location>
</feature>
<dbReference type="InterPro" id="IPR010645">
    <property type="entry name" value="MFS_4"/>
</dbReference>
<dbReference type="GO" id="GO:0005886">
    <property type="term" value="C:plasma membrane"/>
    <property type="evidence" value="ECO:0007669"/>
    <property type="project" value="TreeGrafter"/>
</dbReference>
<dbReference type="InterPro" id="IPR036259">
    <property type="entry name" value="MFS_trans_sf"/>
</dbReference>
<dbReference type="PROSITE" id="PS50850">
    <property type="entry name" value="MFS"/>
    <property type="match status" value="1"/>
</dbReference>
<comment type="caution">
    <text evidence="6">The sequence shown here is derived from an EMBL/GenBank/DDBJ whole genome shotgun (WGS) entry which is preliminary data.</text>
</comment>
<evidence type="ECO:0000313" key="7">
    <source>
        <dbReference type="Proteomes" id="UP000005953"/>
    </source>
</evidence>
<name>A4BFL9_9GAMM</name>
<keyword evidence="7" id="KW-1185">Reference proteome</keyword>
<dbReference type="AlphaFoldDB" id="A4BFL9"/>
<feature type="transmembrane region" description="Helical" evidence="4">
    <location>
        <begin position="298"/>
        <end position="319"/>
    </location>
</feature>
<dbReference type="EMBL" id="AAOE01000013">
    <property type="protein sequence ID" value="EAR09114.1"/>
    <property type="molecule type" value="Genomic_DNA"/>
</dbReference>
<evidence type="ECO:0000256" key="2">
    <source>
        <dbReference type="ARBA" id="ARBA00022989"/>
    </source>
</evidence>
<evidence type="ECO:0000256" key="4">
    <source>
        <dbReference type="SAM" id="Phobius"/>
    </source>
</evidence>
<dbReference type="Proteomes" id="UP000005953">
    <property type="component" value="Unassembled WGS sequence"/>
</dbReference>
<feature type="transmembrane region" description="Helical" evidence="4">
    <location>
        <begin position="47"/>
        <end position="69"/>
    </location>
</feature>
<dbReference type="PANTHER" id="PTHR23537:SF1">
    <property type="entry name" value="SUGAR TRANSPORTER"/>
    <property type="match status" value="1"/>
</dbReference>
<feature type="transmembrane region" description="Helical" evidence="4">
    <location>
        <begin position="136"/>
        <end position="155"/>
    </location>
</feature>
<keyword evidence="3 4" id="KW-0472">Membrane</keyword>
<dbReference type="HOGENOM" id="CLU_001265_7_2_6"/>
<feature type="transmembrane region" description="Helical" evidence="4">
    <location>
        <begin position="12"/>
        <end position="35"/>
    </location>
</feature>
<protein>
    <recommendedName>
        <fullName evidence="5">Major facilitator superfamily (MFS) profile domain-containing protein</fullName>
    </recommendedName>
</protein>
<dbReference type="GO" id="GO:0022857">
    <property type="term" value="F:transmembrane transporter activity"/>
    <property type="evidence" value="ECO:0007669"/>
    <property type="project" value="InterPro"/>
</dbReference>
<keyword evidence="1 4" id="KW-0812">Transmembrane</keyword>
<feature type="transmembrane region" description="Helical" evidence="4">
    <location>
        <begin position="271"/>
        <end position="292"/>
    </location>
</feature>
<sequence>MDLLNRNHPIAILLAGILALIVGVGAARFAFTALLPAMLENTLSLRFSGVLASLNYVGYLSGAIFAIFLKDLNAKVRFFRIGMVLCVLTTLVLATTTDEWVWLVSRIIAGFGAAMALVVGSAIVMTKLNMADKTKAMGIHFSGIGFSILVTDLLSRLVMQFGGSWQHAWLILTLMATAAAGYSMYILRVEPSGTEPAKATSFDFSVFTRAVWVLVFAYFTEGLGMVVQGTFLPDIINSLEGLEGFGGYAWTAVGLAGIPSCILWMRAAHRFGSVTIIIVTMLLQVAGILIPVLTNNPWLNLLSGLLFGGTFVALVALFMTLGGKLAGHHPVVVMGAITTAYGIGQVSGPLYSVALVEHFGSYSYALVLTAAFVAFGAMLMAVNRRHF</sequence>
<dbReference type="Pfam" id="PF06779">
    <property type="entry name" value="MFS_4"/>
    <property type="match status" value="1"/>
</dbReference>
<dbReference type="InterPro" id="IPR020846">
    <property type="entry name" value="MFS_dom"/>
</dbReference>
<evidence type="ECO:0000313" key="6">
    <source>
        <dbReference type="EMBL" id="EAR09114.1"/>
    </source>
</evidence>